<gene>
    <name evidence="2" type="ORF">A3A77_00265</name>
</gene>
<name>A0A1G1VBF1_9BACT</name>
<dbReference type="InterPro" id="IPR002711">
    <property type="entry name" value="HNH"/>
</dbReference>
<comment type="caution">
    <text evidence="2">The sequence shown here is derived from an EMBL/GenBank/DDBJ whole genome shotgun (WGS) entry which is preliminary data.</text>
</comment>
<dbReference type="Gene3D" id="1.10.30.50">
    <property type="match status" value="1"/>
</dbReference>
<dbReference type="AlphaFoldDB" id="A0A1G1VBF1"/>
<evidence type="ECO:0000313" key="3">
    <source>
        <dbReference type="Proteomes" id="UP000178659"/>
    </source>
</evidence>
<dbReference type="GO" id="GO:0003676">
    <property type="term" value="F:nucleic acid binding"/>
    <property type="evidence" value="ECO:0007669"/>
    <property type="project" value="InterPro"/>
</dbReference>
<dbReference type="EMBL" id="MHCC01000025">
    <property type="protein sequence ID" value="OGY12755.1"/>
    <property type="molecule type" value="Genomic_DNA"/>
</dbReference>
<organism evidence="2 3">
    <name type="scientific">Candidatus Blackburnbacteria bacterium RIFCSPLOWO2_01_FULL_40_20</name>
    <dbReference type="NCBI Taxonomy" id="1797519"/>
    <lineage>
        <taxon>Bacteria</taxon>
        <taxon>Candidatus Blackburniibacteriota</taxon>
    </lineage>
</organism>
<proteinExistence type="predicted"/>
<evidence type="ECO:0000313" key="2">
    <source>
        <dbReference type="EMBL" id="OGY12755.1"/>
    </source>
</evidence>
<dbReference type="CDD" id="cd00085">
    <property type="entry name" value="HNHc"/>
    <property type="match status" value="1"/>
</dbReference>
<dbReference type="SMART" id="SM00507">
    <property type="entry name" value="HNHc"/>
    <property type="match status" value="1"/>
</dbReference>
<feature type="domain" description="HNH nuclease" evidence="1">
    <location>
        <begin position="10"/>
        <end position="66"/>
    </location>
</feature>
<dbReference type="PANTHER" id="PTHR33877">
    <property type="entry name" value="SLL1193 PROTEIN"/>
    <property type="match status" value="1"/>
</dbReference>
<evidence type="ECO:0000259" key="1">
    <source>
        <dbReference type="SMART" id="SM00507"/>
    </source>
</evidence>
<accession>A0A1G1VBF1</accession>
<dbReference type="GO" id="GO:0004519">
    <property type="term" value="F:endonuclease activity"/>
    <property type="evidence" value="ECO:0007669"/>
    <property type="project" value="InterPro"/>
</dbReference>
<dbReference type="PANTHER" id="PTHR33877:SF2">
    <property type="entry name" value="OS07G0170200 PROTEIN"/>
    <property type="match status" value="1"/>
</dbReference>
<dbReference type="Proteomes" id="UP000178659">
    <property type="component" value="Unassembled WGS sequence"/>
</dbReference>
<reference evidence="2 3" key="1">
    <citation type="journal article" date="2016" name="Nat. Commun.">
        <title>Thousands of microbial genomes shed light on interconnected biogeochemical processes in an aquifer system.</title>
        <authorList>
            <person name="Anantharaman K."/>
            <person name="Brown C.T."/>
            <person name="Hug L.A."/>
            <person name="Sharon I."/>
            <person name="Castelle C.J."/>
            <person name="Probst A.J."/>
            <person name="Thomas B.C."/>
            <person name="Singh A."/>
            <person name="Wilkins M.J."/>
            <person name="Karaoz U."/>
            <person name="Brodie E.L."/>
            <person name="Williams K.H."/>
            <person name="Hubbard S.S."/>
            <person name="Banfield J.F."/>
        </authorList>
    </citation>
    <scope>NUCLEOTIDE SEQUENCE [LARGE SCALE GENOMIC DNA]</scope>
</reference>
<protein>
    <recommendedName>
        <fullName evidence="1">HNH nuclease domain-containing protein</fullName>
    </recommendedName>
</protein>
<dbReference type="InterPro" id="IPR003615">
    <property type="entry name" value="HNH_nuc"/>
</dbReference>
<dbReference type="Pfam" id="PF01844">
    <property type="entry name" value="HNH"/>
    <property type="match status" value="1"/>
</dbReference>
<dbReference type="InterPro" id="IPR052892">
    <property type="entry name" value="NA-targeting_endonuclease"/>
</dbReference>
<dbReference type="GO" id="GO:0008270">
    <property type="term" value="F:zinc ion binding"/>
    <property type="evidence" value="ECO:0007669"/>
    <property type="project" value="InterPro"/>
</dbReference>
<sequence>MEKTRSISLNIRLKVLNRDKFRCVFCGKSPATDIGTQLHIDHIVPFSKGGGNNLENLQTLCFECNLGKSNRDVAE</sequence>